<feature type="domain" description="Phosphoadenosine phosphosulphate reductase" evidence="1">
    <location>
        <begin position="4"/>
        <end position="63"/>
    </location>
</feature>
<dbReference type="SUPFAM" id="SSF52402">
    <property type="entry name" value="Adenine nucleotide alpha hydrolases-like"/>
    <property type="match status" value="1"/>
</dbReference>
<dbReference type="Pfam" id="PF01507">
    <property type="entry name" value="PAPS_reduct"/>
    <property type="match status" value="2"/>
</dbReference>
<dbReference type="PANTHER" id="PTHR43196:SF2">
    <property type="entry name" value="PHOSPHOADENOSINE PHOSPHOSULFATE REDUCTASE"/>
    <property type="match status" value="1"/>
</dbReference>
<dbReference type="InterPro" id="IPR050128">
    <property type="entry name" value="Sulfate_adenylyltrnsfr_sub2"/>
</dbReference>
<protein>
    <submittedName>
        <fullName evidence="2">Phosphoadenosine phosphosulfate reductase</fullName>
    </submittedName>
</protein>
<name>A0A2C5WC24_PSEPU</name>
<feature type="domain" description="Phosphoadenosine phosphosulphate reductase" evidence="1">
    <location>
        <begin position="137"/>
        <end position="228"/>
    </location>
</feature>
<dbReference type="Proteomes" id="UP000222460">
    <property type="component" value="Unassembled WGS sequence"/>
</dbReference>
<dbReference type="InterPro" id="IPR002500">
    <property type="entry name" value="PAPS_reduct_dom"/>
</dbReference>
<gene>
    <name evidence="2" type="ORF">CRX57_00340</name>
</gene>
<dbReference type="InterPro" id="IPR014729">
    <property type="entry name" value="Rossmann-like_a/b/a_fold"/>
</dbReference>
<sequence length="323" mass="36398">MEHNVISYSGGKDSTAMLLLAIEQQAENLQAVFADTGNEHPSTYDYVRYVEHATGVPIRWIRADFSKQIEGRRQMMRNVIAGTHKNQGRYEWTPEIAEQALGLLYTTGNPFLDMCMVHGRFPSTKVAFCSKELKRDQLTKQVHLPLLDAGDDVRSWQGVRADEGAKRALLPASEHVLTRSSGAELWNYRPILPWTAEECFEMHRKHGLKSNPLYELGMRRVGCMPCINAGKDELLEISKRFPEEVERLAEWEQLISKVSKTKVATFFPASDLGATSAADAGTISHGIHARVEWAKTSRGGRQYDLIRVDQEVELCSSIYGLCE</sequence>
<dbReference type="Gene3D" id="3.40.50.620">
    <property type="entry name" value="HUPs"/>
    <property type="match status" value="1"/>
</dbReference>
<dbReference type="PANTHER" id="PTHR43196">
    <property type="entry name" value="SULFATE ADENYLYLTRANSFERASE SUBUNIT 2"/>
    <property type="match status" value="1"/>
</dbReference>
<comment type="caution">
    <text evidence="2">The sequence shown here is derived from an EMBL/GenBank/DDBJ whole genome shotgun (WGS) entry which is preliminary data.</text>
</comment>
<evidence type="ECO:0000259" key="1">
    <source>
        <dbReference type="Pfam" id="PF01507"/>
    </source>
</evidence>
<organism evidence="2 3">
    <name type="scientific">Pseudomonas putida</name>
    <name type="common">Arthrobacter siderocapsulatus</name>
    <dbReference type="NCBI Taxonomy" id="303"/>
    <lineage>
        <taxon>Bacteria</taxon>
        <taxon>Pseudomonadati</taxon>
        <taxon>Pseudomonadota</taxon>
        <taxon>Gammaproteobacteria</taxon>
        <taxon>Pseudomonadales</taxon>
        <taxon>Pseudomonadaceae</taxon>
        <taxon>Pseudomonas</taxon>
    </lineage>
</organism>
<dbReference type="EMBL" id="PDKZ01000002">
    <property type="protein sequence ID" value="PHH43975.1"/>
    <property type="molecule type" value="Genomic_DNA"/>
</dbReference>
<dbReference type="GO" id="GO:0003824">
    <property type="term" value="F:catalytic activity"/>
    <property type="evidence" value="ECO:0007669"/>
    <property type="project" value="InterPro"/>
</dbReference>
<evidence type="ECO:0000313" key="2">
    <source>
        <dbReference type="EMBL" id="PHH43975.1"/>
    </source>
</evidence>
<proteinExistence type="predicted"/>
<accession>A0A2C5WC24</accession>
<reference evidence="3" key="1">
    <citation type="submission" date="2017-10" db="EMBL/GenBank/DDBJ databases">
        <title>FDA dAtabase for Regulatory Grade micrObial Sequences (FDA-ARGOS): Supporting development and validation of Infectious Disease Dx tests.</title>
        <authorList>
            <person name="Goldberg B."/>
            <person name="Campos J."/>
            <person name="Tallon L."/>
            <person name="Sadzewicz L."/>
            <person name="Ott S."/>
            <person name="Zhao X."/>
            <person name="Nagaraj S."/>
            <person name="Vavikolanu K."/>
            <person name="Aluvathingal J."/>
            <person name="Nadendla S."/>
            <person name="Geyer C."/>
            <person name="Sichtig H."/>
        </authorList>
    </citation>
    <scope>NUCLEOTIDE SEQUENCE [LARGE SCALE GENOMIC DNA]</scope>
    <source>
        <strain evidence="3">FDAARGOS_376</strain>
    </source>
</reference>
<evidence type="ECO:0000313" key="3">
    <source>
        <dbReference type="Proteomes" id="UP000222460"/>
    </source>
</evidence>
<dbReference type="AlphaFoldDB" id="A0A2C5WC24"/>